<dbReference type="STRING" id="1429043.X474_15845"/>
<dbReference type="AlphaFoldDB" id="A0A0D2JBE4"/>
<proteinExistence type="predicted"/>
<dbReference type="Proteomes" id="UP000032233">
    <property type="component" value="Unassembled WGS sequence"/>
</dbReference>
<sequence length="34" mass="3999">MIKIRKRLKVAFNLFFLKQRSGFTNPVFLAQNAT</sequence>
<reference evidence="1 2" key="1">
    <citation type="submission" date="2013-11" db="EMBL/GenBank/DDBJ databases">
        <title>Metagenomic analysis of a methanogenic consortium involved in long chain n-alkane degradation.</title>
        <authorList>
            <person name="Davidova I.A."/>
            <person name="Callaghan A.V."/>
            <person name="Wawrik B."/>
            <person name="Pruitt S."/>
            <person name="Marks C."/>
            <person name="Duncan K.E."/>
            <person name="Suflita J.M."/>
        </authorList>
    </citation>
    <scope>NUCLEOTIDE SEQUENCE [LARGE SCALE GENOMIC DNA]</scope>
    <source>
        <strain evidence="1 2">SPR</strain>
    </source>
</reference>
<dbReference type="EMBL" id="AZAC01000019">
    <property type="protein sequence ID" value="KIX13036.1"/>
    <property type="molecule type" value="Genomic_DNA"/>
</dbReference>
<comment type="caution">
    <text evidence="1">The sequence shown here is derived from an EMBL/GenBank/DDBJ whole genome shotgun (WGS) entry which is preliminary data.</text>
</comment>
<organism evidence="1 2">
    <name type="scientific">Dethiosulfatarculus sandiegensis</name>
    <dbReference type="NCBI Taxonomy" id="1429043"/>
    <lineage>
        <taxon>Bacteria</taxon>
        <taxon>Pseudomonadati</taxon>
        <taxon>Thermodesulfobacteriota</taxon>
        <taxon>Desulfarculia</taxon>
        <taxon>Desulfarculales</taxon>
        <taxon>Desulfarculaceae</taxon>
        <taxon>Dethiosulfatarculus</taxon>
    </lineage>
</organism>
<evidence type="ECO:0000313" key="1">
    <source>
        <dbReference type="EMBL" id="KIX13036.1"/>
    </source>
</evidence>
<gene>
    <name evidence="1" type="ORF">X474_15845</name>
</gene>
<accession>A0A0D2JBE4</accession>
<protein>
    <submittedName>
        <fullName evidence="1">Uncharacterized protein</fullName>
    </submittedName>
</protein>
<keyword evidence="2" id="KW-1185">Reference proteome</keyword>
<evidence type="ECO:0000313" key="2">
    <source>
        <dbReference type="Proteomes" id="UP000032233"/>
    </source>
</evidence>
<dbReference type="InParanoid" id="A0A0D2JBE4"/>
<name>A0A0D2JBE4_9BACT</name>